<evidence type="ECO:0000256" key="1">
    <source>
        <dbReference type="SAM" id="MobiDB-lite"/>
    </source>
</evidence>
<accession>A0A816QC72</accession>
<gene>
    <name evidence="2" type="ORF">DARMORV10_C06P23320.1</name>
</gene>
<dbReference type="Proteomes" id="UP001295469">
    <property type="component" value="Chromosome C06"/>
</dbReference>
<feature type="region of interest" description="Disordered" evidence="1">
    <location>
        <begin position="192"/>
        <end position="221"/>
    </location>
</feature>
<proteinExistence type="predicted"/>
<reference evidence="2" key="1">
    <citation type="submission" date="2021-01" db="EMBL/GenBank/DDBJ databases">
        <authorList>
            <consortium name="Genoscope - CEA"/>
            <person name="William W."/>
        </authorList>
    </citation>
    <scope>NUCLEOTIDE SEQUENCE</scope>
</reference>
<sequence length="221" mass="25024">MPGDEDYDYNLWHDFVGTKLRIGTMIRMRMKGRWWWSSGVTYGGVRSGSSTNKQCTANPPSTFEDYVDEGRDYIGSSRISMENIEEASNNLGVKSSDQVADTSRIIQIQIKKRTQVWTTAPKCLAHVLNSRKLEYHVDMPLLRLCLGLAALRVRCRRLSKKAWNETTKGVTLPVPDPQDLFIPSEVSDLIMLPPKAKRPPGRPPTKRKRSAGEIPVRPNLI</sequence>
<evidence type="ECO:0000313" key="2">
    <source>
        <dbReference type="EMBL" id="CAF2058942.1"/>
    </source>
</evidence>
<feature type="compositionally biased region" description="Basic residues" evidence="1">
    <location>
        <begin position="195"/>
        <end position="209"/>
    </location>
</feature>
<dbReference type="EMBL" id="HG994370">
    <property type="protein sequence ID" value="CAF2058942.1"/>
    <property type="molecule type" value="Genomic_DNA"/>
</dbReference>
<organism evidence="2">
    <name type="scientific">Brassica napus</name>
    <name type="common">Rape</name>
    <dbReference type="NCBI Taxonomy" id="3708"/>
    <lineage>
        <taxon>Eukaryota</taxon>
        <taxon>Viridiplantae</taxon>
        <taxon>Streptophyta</taxon>
        <taxon>Embryophyta</taxon>
        <taxon>Tracheophyta</taxon>
        <taxon>Spermatophyta</taxon>
        <taxon>Magnoliopsida</taxon>
        <taxon>eudicotyledons</taxon>
        <taxon>Gunneridae</taxon>
        <taxon>Pentapetalae</taxon>
        <taxon>rosids</taxon>
        <taxon>malvids</taxon>
        <taxon>Brassicales</taxon>
        <taxon>Brassicaceae</taxon>
        <taxon>Brassiceae</taxon>
        <taxon>Brassica</taxon>
    </lineage>
</organism>
<dbReference type="AlphaFoldDB" id="A0A816QC72"/>
<protein>
    <submittedName>
        <fullName evidence="2">(rape) hypothetical protein</fullName>
    </submittedName>
</protein>
<name>A0A816QC72_BRANA</name>